<evidence type="ECO:0000256" key="1">
    <source>
        <dbReference type="ARBA" id="ARBA00001971"/>
    </source>
</evidence>
<evidence type="ECO:0000313" key="9">
    <source>
        <dbReference type="Proteomes" id="UP000258309"/>
    </source>
</evidence>
<dbReference type="PRINTS" id="PR00463">
    <property type="entry name" value="EP450I"/>
</dbReference>
<dbReference type="InterPro" id="IPR036396">
    <property type="entry name" value="Cyt_P450_sf"/>
</dbReference>
<proteinExistence type="inferred from homology"/>
<evidence type="ECO:0000256" key="6">
    <source>
        <dbReference type="ARBA" id="ARBA00023004"/>
    </source>
</evidence>
<comment type="cofactor">
    <cofactor evidence="1">
        <name>heme</name>
        <dbReference type="ChEBI" id="CHEBI:30413"/>
    </cofactor>
</comment>
<organism evidence="8 9">
    <name type="scientific">Scytalidium lignicola</name>
    <name type="common">Hyphomycete</name>
    <dbReference type="NCBI Taxonomy" id="5539"/>
    <lineage>
        <taxon>Eukaryota</taxon>
        <taxon>Fungi</taxon>
        <taxon>Dikarya</taxon>
        <taxon>Ascomycota</taxon>
        <taxon>Pezizomycotina</taxon>
        <taxon>Leotiomycetes</taxon>
        <taxon>Leotiomycetes incertae sedis</taxon>
        <taxon>Scytalidium</taxon>
    </lineage>
</organism>
<dbReference type="InterPro" id="IPR001128">
    <property type="entry name" value="Cyt_P450"/>
</dbReference>
<evidence type="ECO:0000256" key="3">
    <source>
        <dbReference type="ARBA" id="ARBA00022617"/>
    </source>
</evidence>
<dbReference type="EMBL" id="NCSJ02000200">
    <property type="protein sequence ID" value="RFU27554.1"/>
    <property type="molecule type" value="Genomic_DNA"/>
</dbReference>
<evidence type="ECO:0008006" key="10">
    <source>
        <dbReference type="Google" id="ProtNLM"/>
    </source>
</evidence>
<dbReference type="Pfam" id="PF00067">
    <property type="entry name" value="p450"/>
    <property type="match status" value="1"/>
</dbReference>
<dbReference type="GO" id="GO:0004497">
    <property type="term" value="F:monooxygenase activity"/>
    <property type="evidence" value="ECO:0007669"/>
    <property type="project" value="UniProtKB-KW"/>
</dbReference>
<dbReference type="Gene3D" id="1.10.630.10">
    <property type="entry name" value="Cytochrome P450"/>
    <property type="match status" value="1"/>
</dbReference>
<dbReference type="GO" id="GO:0016705">
    <property type="term" value="F:oxidoreductase activity, acting on paired donors, with incorporation or reduction of molecular oxygen"/>
    <property type="evidence" value="ECO:0007669"/>
    <property type="project" value="InterPro"/>
</dbReference>
<dbReference type="PANTHER" id="PTHR46300:SF7">
    <property type="entry name" value="P450, PUTATIVE (EUROFUNG)-RELATED"/>
    <property type="match status" value="1"/>
</dbReference>
<keyword evidence="7" id="KW-0503">Monooxygenase</keyword>
<name>A0A3E2H2E2_SCYLI</name>
<keyword evidence="4" id="KW-0479">Metal-binding</keyword>
<keyword evidence="5" id="KW-0560">Oxidoreductase</keyword>
<feature type="non-terminal residue" evidence="8">
    <location>
        <position position="1"/>
    </location>
</feature>
<evidence type="ECO:0000256" key="7">
    <source>
        <dbReference type="ARBA" id="ARBA00023033"/>
    </source>
</evidence>
<dbReference type="Proteomes" id="UP000258309">
    <property type="component" value="Unassembled WGS sequence"/>
</dbReference>
<dbReference type="OrthoDB" id="2789670at2759"/>
<dbReference type="STRING" id="5539.A0A3E2H2E2"/>
<evidence type="ECO:0000256" key="2">
    <source>
        <dbReference type="ARBA" id="ARBA00010617"/>
    </source>
</evidence>
<sequence length="346" mass="38606">MAIILPALTVSVACGILALYVISRLLRGKGDRRPLPPGPRGFPVLGNINSLPKPGEPEWQHWLHHKELYAKDKLRPVGPISSITVLGQTMIIISDPDVAFELMRDRSAIHSSRPSQIFSGEIVGWKHATAMSPYNETWKIHRKNITKVASTNTSVAMFDRVQEAESAHFLLNLSDSPNDLFNHIRKEAGSVILKMTYGYTPESHGRDPFVDLASAAMKDFAEATIPGKWMVDIMPFLKYLPDGFPGTAFKGTGRQMANTLRQCVDQPYEFVKQQMCEKRHKTSFLSQAIEDIGTDAEMESVHKWSALSLFTGGADTTVSSLMTFFLAMSVFPEVQKKAEEELDRII</sequence>
<accession>A0A3E2H2E2</accession>
<protein>
    <recommendedName>
        <fullName evidence="10">Cytochrome P450</fullName>
    </recommendedName>
</protein>
<reference evidence="8 9" key="1">
    <citation type="submission" date="2018-05" db="EMBL/GenBank/DDBJ databases">
        <title>Draft genome sequence of Scytalidium lignicola DSM 105466, a ubiquitous saprotrophic fungus.</title>
        <authorList>
            <person name="Buettner E."/>
            <person name="Gebauer A.M."/>
            <person name="Hofrichter M."/>
            <person name="Liers C."/>
            <person name="Kellner H."/>
        </authorList>
    </citation>
    <scope>NUCLEOTIDE SEQUENCE [LARGE SCALE GENOMIC DNA]</scope>
    <source>
        <strain evidence="8 9">DSM 105466</strain>
    </source>
</reference>
<dbReference type="SUPFAM" id="SSF48264">
    <property type="entry name" value="Cytochrome P450"/>
    <property type="match status" value="1"/>
</dbReference>
<dbReference type="AlphaFoldDB" id="A0A3E2H2E2"/>
<dbReference type="GO" id="GO:0020037">
    <property type="term" value="F:heme binding"/>
    <property type="evidence" value="ECO:0007669"/>
    <property type="project" value="InterPro"/>
</dbReference>
<evidence type="ECO:0000256" key="4">
    <source>
        <dbReference type="ARBA" id="ARBA00022723"/>
    </source>
</evidence>
<dbReference type="OMA" id="MEDHYYL"/>
<dbReference type="PANTHER" id="PTHR46300">
    <property type="entry name" value="P450, PUTATIVE (EUROFUNG)-RELATED-RELATED"/>
    <property type="match status" value="1"/>
</dbReference>
<dbReference type="InterPro" id="IPR050364">
    <property type="entry name" value="Cytochrome_P450_fung"/>
</dbReference>
<evidence type="ECO:0000313" key="8">
    <source>
        <dbReference type="EMBL" id="RFU27554.1"/>
    </source>
</evidence>
<dbReference type="GO" id="GO:0005506">
    <property type="term" value="F:iron ion binding"/>
    <property type="evidence" value="ECO:0007669"/>
    <property type="project" value="InterPro"/>
</dbReference>
<feature type="non-terminal residue" evidence="8">
    <location>
        <position position="346"/>
    </location>
</feature>
<comment type="caution">
    <text evidence="8">The sequence shown here is derived from an EMBL/GenBank/DDBJ whole genome shotgun (WGS) entry which is preliminary data.</text>
</comment>
<keyword evidence="3" id="KW-0349">Heme</keyword>
<keyword evidence="6" id="KW-0408">Iron</keyword>
<keyword evidence="9" id="KW-1185">Reference proteome</keyword>
<gene>
    <name evidence="8" type="ORF">B7463_g8778</name>
</gene>
<comment type="similarity">
    <text evidence="2">Belongs to the cytochrome P450 family.</text>
</comment>
<evidence type="ECO:0000256" key="5">
    <source>
        <dbReference type="ARBA" id="ARBA00023002"/>
    </source>
</evidence>
<dbReference type="InterPro" id="IPR002401">
    <property type="entry name" value="Cyt_P450_E_grp-I"/>
</dbReference>